<accession>A0A6G8IGV4</accession>
<feature type="transmembrane region" description="Helical" evidence="6">
    <location>
        <begin position="666"/>
        <end position="686"/>
    </location>
</feature>
<feature type="transmembrane region" description="Helical" evidence="6">
    <location>
        <begin position="250"/>
        <end position="267"/>
    </location>
</feature>
<dbReference type="PANTHER" id="PTHR33406:SF13">
    <property type="entry name" value="MEMBRANE PROTEIN YDFJ"/>
    <property type="match status" value="1"/>
</dbReference>
<feature type="transmembrane region" description="Helical" evidence="6">
    <location>
        <begin position="750"/>
        <end position="773"/>
    </location>
</feature>
<feature type="transmembrane region" description="Helical" evidence="6">
    <location>
        <begin position="274"/>
        <end position="294"/>
    </location>
</feature>
<keyword evidence="4 6" id="KW-1133">Transmembrane helix</keyword>
<comment type="subcellular location">
    <subcellularLocation>
        <location evidence="1">Cell membrane</location>
        <topology evidence="1">Multi-pass membrane protein</topology>
    </subcellularLocation>
</comment>
<sequence>MSRAQLPRAGVVIVVWALLLGLGAWFVANTRFTTDLSFFLPARPTPAQQVLVEQLREGVVSRLLMVAIEGGDEAARGQASRALRERLARGDTFVAVQNGELEAFDKELGVLLQHRYQLSPAVDEQRFEPEPLRQAILDGIDLVSSPAGLLFKPHFTRDPTGEMLEVLTGWQSQGQIAMADGVWVSRDGARALLLLQTRAAGTDTDGQAAAIERVREAFAGVAREHTGLRLEISGPGLFAVQARAAIQGDIAQLTLFSAIGINLLLFAMYRRVRLLLFTTVPVISGSVAGLVAVGLVHDSIFAITAGFGAALIGEAVDYGIYYFVQSGRAAREAWQRRYWPTIRLGVATSVCGFGALLFAGFPGLAQLGLYALTGVITAAAVTRLVLPAMAGDLTVRTPQLPAFVVPLVQRLRVLRWPVLALGVLALAHIVEHRQALWEPNLSALSSVSAEEAQRDTQLRRDLGAPDARYIVVVRAPSREAALQGAEAAGRRLAPLVEQGLIGGFDSPARFLPSEALQRQRQQSLPEPAALRASLARATEDLPLSAARLAPFVQDVADARNAPALTAKDLEGTALALAVDSLLQPHGDAWTALLPLRPAATSEGSDIPAQAVRDALAGSGVLFLDLKTEFEAVYGDYLDEAITLSLAGMAAIALLMAAALRHTRRLVAVLLPIAVTVVIVIAGLHALGVRLHLLHLVGVLLIVAVGSNYALFLERWQRDENGDPQSLLSIMVACATTVIGFGALASSSVPVLSAVGQTVAPGALLALLLSAVLAPRATSAAGGPRA</sequence>
<dbReference type="InterPro" id="IPR004869">
    <property type="entry name" value="MMPL_dom"/>
</dbReference>
<evidence type="ECO:0000313" key="9">
    <source>
        <dbReference type="Proteomes" id="UP000503162"/>
    </source>
</evidence>
<dbReference type="SUPFAM" id="SSF82866">
    <property type="entry name" value="Multidrug efflux transporter AcrB transmembrane domain"/>
    <property type="match status" value="2"/>
</dbReference>
<dbReference type="Gene3D" id="1.20.1640.10">
    <property type="entry name" value="Multidrug efflux transporter AcrB transmembrane domain"/>
    <property type="match status" value="2"/>
</dbReference>
<feature type="transmembrane region" description="Helical" evidence="6">
    <location>
        <begin position="344"/>
        <end position="361"/>
    </location>
</feature>
<evidence type="ECO:0000256" key="3">
    <source>
        <dbReference type="ARBA" id="ARBA00022692"/>
    </source>
</evidence>
<protein>
    <submittedName>
        <fullName evidence="8">MMPL family transporter</fullName>
    </submittedName>
</protein>
<organism evidence="8 9">
    <name type="scientific">Hydrogenophaga crocea</name>
    <dbReference type="NCBI Taxonomy" id="2716225"/>
    <lineage>
        <taxon>Bacteria</taxon>
        <taxon>Pseudomonadati</taxon>
        <taxon>Pseudomonadota</taxon>
        <taxon>Betaproteobacteria</taxon>
        <taxon>Burkholderiales</taxon>
        <taxon>Comamonadaceae</taxon>
        <taxon>Hydrogenophaga</taxon>
    </lineage>
</organism>
<dbReference type="Proteomes" id="UP000503162">
    <property type="component" value="Chromosome"/>
</dbReference>
<evidence type="ECO:0000256" key="2">
    <source>
        <dbReference type="ARBA" id="ARBA00022475"/>
    </source>
</evidence>
<dbReference type="GO" id="GO:0005886">
    <property type="term" value="C:plasma membrane"/>
    <property type="evidence" value="ECO:0007669"/>
    <property type="project" value="UniProtKB-SubCell"/>
</dbReference>
<dbReference type="AlphaFoldDB" id="A0A6G8IGV4"/>
<dbReference type="PANTHER" id="PTHR33406">
    <property type="entry name" value="MEMBRANE PROTEIN MJ1562-RELATED"/>
    <property type="match status" value="1"/>
</dbReference>
<dbReference type="RefSeq" id="WP_166227026.1">
    <property type="nucleotide sequence ID" value="NZ_CP049989.1"/>
</dbReference>
<proteinExistence type="predicted"/>
<evidence type="ECO:0000256" key="6">
    <source>
        <dbReference type="SAM" id="Phobius"/>
    </source>
</evidence>
<gene>
    <name evidence="8" type="ORF">G9Q37_09850</name>
</gene>
<evidence type="ECO:0000256" key="5">
    <source>
        <dbReference type="ARBA" id="ARBA00023136"/>
    </source>
</evidence>
<keyword evidence="2" id="KW-1003">Cell membrane</keyword>
<name>A0A6G8IGV4_9BURK</name>
<evidence type="ECO:0000259" key="7">
    <source>
        <dbReference type="Pfam" id="PF03176"/>
    </source>
</evidence>
<evidence type="ECO:0000256" key="1">
    <source>
        <dbReference type="ARBA" id="ARBA00004651"/>
    </source>
</evidence>
<feature type="transmembrane region" description="Helical" evidence="6">
    <location>
        <begin position="9"/>
        <end position="28"/>
    </location>
</feature>
<dbReference type="Pfam" id="PF03176">
    <property type="entry name" value="MMPL"/>
    <property type="match status" value="1"/>
</dbReference>
<dbReference type="KEGG" id="hcz:G9Q37_09850"/>
<dbReference type="EMBL" id="CP049989">
    <property type="protein sequence ID" value="QIM52424.1"/>
    <property type="molecule type" value="Genomic_DNA"/>
</dbReference>
<feature type="domain" description="Membrane transport protein MMPL" evidence="7">
    <location>
        <begin position="179"/>
        <end position="394"/>
    </location>
</feature>
<feature type="transmembrane region" description="Helical" evidence="6">
    <location>
        <begin position="724"/>
        <end position="744"/>
    </location>
</feature>
<reference evidence="8 9" key="1">
    <citation type="submission" date="2020-03" db="EMBL/GenBank/DDBJ databases">
        <title>Hydrogenophaga sp. nov. isolated from cyanobacterial mat.</title>
        <authorList>
            <person name="Thorat V."/>
            <person name="Kirdat K."/>
            <person name="Tiwarekar B."/>
            <person name="Costa E.D."/>
            <person name="Yadav A."/>
        </authorList>
    </citation>
    <scope>NUCLEOTIDE SEQUENCE [LARGE SCALE GENOMIC DNA]</scope>
    <source>
        <strain evidence="8 9">BA0156</strain>
    </source>
</reference>
<feature type="transmembrane region" description="Helical" evidence="6">
    <location>
        <begin position="692"/>
        <end position="712"/>
    </location>
</feature>
<keyword evidence="3 6" id="KW-0812">Transmembrane</keyword>
<feature type="transmembrane region" description="Helical" evidence="6">
    <location>
        <begin position="640"/>
        <end position="659"/>
    </location>
</feature>
<evidence type="ECO:0000256" key="4">
    <source>
        <dbReference type="ARBA" id="ARBA00022989"/>
    </source>
</evidence>
<dbReference type="InterPro" id="IPR050545">
    <property type="entry name" value="Mycobact_MmpL"/>
</dbReference>
<keyword evidence="5 6" id="KW-0472">Membrane</keyword>
<feature type="transmembrane region" description="Helical" evidence="6">
    <location>
        <begin position="300"/>
        <end position="324"/>
    </location>
</feature>
<keyword evidence="9" id="KW-1185">Reference proteome</keyword>
<evidence type="ECO:0000313" key="8">
    <source>
        <dbReference type="EMBL" id="QIM52424.1"/>
    </source>
</evidence>